<comment type="caution">
    <text evidence="5">The sequence shown here is derived from an EMBL/GenBank/DDBJ whole genome shotgun (WGS) entry which is preliminary data.</text>
</comment>
<evidence type="ECO:0000259" key="4">
    <source>
        <dbReference type="Pfam" id="PF13817"/>
    </source>
</evidence>
<dbReference type="InterPro" id="IPR052344">
    <property type="entry name" value="Transposase-related"/>
</dbReference>
<dbReference type="Proteomes" id="UP000266206">
    <property type="component" value="Unassembled WGS sequence"/>
</dbReference>
<feature type="domain" description="Transposase IS66 zinc-finger binding" evidence="2">
    <location>
        <begin position="139"/>
        <end position="180"/>
    </location>
</feature>
<dbReference type="InterPro" id="IPR039552">
    <property type="entry name" value="IS66_C"/>
</dbReference>
<dbReference type="PANTHER" id="PTHR33678:SF1">
    <property type="entry name" value="BLL1576 PROTEIN"/>
    <property type="match status" value="1"/>
</dbReference>
<feature type="domain" description="Transposase IS66 C-terminal" evidence="4">
    <location>
        <begin position="484"/>
        <end position="521"/>
    </location>
</feature>
<dbReference type="RefSeq" id="WP_119516335.1">
    <property type="nucleotide sequence ID" value="NZ_NQYH01000008.1"/>
</dbReference>
<accession>A0A3A1YS44</accession>
<evidence type="ECO:0000259" key="3">
    <source>
        <dbReference type="Pfam" id="PF13007"/>
    </source>
</evidence>
<dbReference type="Pfam" id="PF13005">
    <property type="entry name" value="zf-IS66"/>
    <property type="match status" value="1"/>
</dbReference>
<name>A0A3A1YS44_9BURK</name>
<gene>
    <name evidence="5" type="ORF">CJP73_10080</name>
</gene>
<dbReference type="Pfam" id="PF13817">
    <property type="entry name" value="DDE_Tnp_IS66_C"/>
    <property type="match status" value="1"/>
</dbReference>
<dbReference type="NCBIfam" id="NF033517">
    <property type="entry name" value="transpos_IS66"/>
    <property type="match status" value="1"/>
</dbReference>
<dbReference type="EMBL" id="NQYH01000008">
    <property type="protein sequence ID" value="RIY40475.1"/>
    <property type="molecule type" value="Genomic_DNA"/>
</dbReference>
<dbReference type="InterPro" id="IPR024474">
    <property type="entry name" value="Znf_dom_IS66"/>
</dbReference>
<dbReference type="OrthoDB" id="9794514at2"/>
<dbReference type="AlphaFoldDB" id="A0A3A1YS44"/>
<evidence type="ECO:0000259" key="2">
    <source>
        <dbReference type="Pfam" id="PF13005"/>
    </source>
</evidence>
<evidence type="ECO:0000259" key="1">
    <source>
        <dbReference type="Pfam" id="PF03050"/>
    </source>
</evidence>
<evidence type="ECO:0000313" key="5">
    <source>
        <dbReference type="EMBL" id="RIY40475.1"/>
    </source>
</evidence>
<feature type="domain" description="Transposase IS66 central" evidence="1">
    <location>
        <begin position="194"/>
        <end position="477"/>
    </location>
</feature>
<dbReference type="InterPro" id="IPR024463">
    <property type="entry name" value="Transposase_TnpC_homeodom"/>
</dbReference>
<sequence>MSLPLSDPLENLDADALRALLRERDQQLAQAHQRLSDHEQAFARHERVIHLKDTTIARLTHEIAVLRRFRFGKKSEQVNGVQGSLLEEAVTADIAAIEQELQQLTDHPRKAVPQQQAKRQALPPDLPRVEIRHEPDSATCSCGCQLQRIGEDVAEKLDYIPGIARVERHIRGKWACRQCETLTQAPVPAHIIDKGLPTTGLLAHVLVSKYADHLPLYRQQKIFERAGVKLPTSTLADWVGVCGVHLQPLVDALHQAILKHDVLHADETPVQVLRPETGKKTHRAYLWAYAPGAFEDLKAVVYDFAPSRAGEHARAFLGSWQGNLVTDDYTGYKKTFQEQGVTEIGCMAHARRKFFELHANNQSQIAEQALQYFGQLYDIEREAKTLTPQERRRIRQTHAKPVIDQLHAWLLAQRLRVPDGSGIAKALDYSLKRWAALTHYLDNGWLPIDNNHIENQIRPVALGRKNWLFAGSLRAGRRAAAVMSLIHSARLNGHDPHAYLKDVLTRLPTHSNRRIEELLPHHWQPQADE</sequence>
<dbReference type="PANTHER" id="PTHR33678">
    <property type="entry name" value="BLL1576 PROTEIN"/>
    <property type="match status" value="1"/>
</dbReference>
<feature type="domain" description="Transposase TnpC homeodomain" evidence="3">
    <location>
        <begin position="58"/>
        <end position="131"/>
    </location>
</feature>
<dbReference type="InterPro" id="IPR004291">
    <property type="entry name" value="Transposase_IS66_central"/>
</dbReference>
<dbReference type="Pfam" id="PF13007">
    <property type="entry name" value="LZ_Tnp_IS66"/>
    <property type="match status" value="1"/>
</dbReference>
<dbReference type="Pfam" id="PF03050">
    <property type="entry name" value="DDE_Tnp_IS66"/>
    <property type="match status" value="1"/>
</dbReference>
<reference evidence="5 6" key="1">
    <citation type="submission" date="2017-08" db="EMBL/GenBank/DDBJ databases">
        <title>Pusillimonas indicus sp. nov., a member of the family Alcaligenaceae isolated from surface seawater.</title>
        <authorList>
            <person name="Li J."/>
        </authorList>
    </citation>
    <scope>NUCLEOTIDE SEQUENCE [LARGE SCALE GENOMIC DNA]</scope>
    <source>
        <strain evidence="5 6">L52-1-41</strain>
    </source>
</reference>
<evidence type="ECO:0000313" key="6">
    <source>
        <dbReference type="Proteomes" id="UP000266206"/>
    </source>
</evidence>
<organism evidence="5 6">
    <name type="scientific">Neopusillimonas maritima</name>
    <dbReference type="NCBI Taxonomy" id="2026239"/>
    <lineage>
        <taxon>Bacteria</taxon>
        <taxon>Pseudomonadati</taxon>
        <taxon>Pseudomonadota</taxon>
        <taxon>Betaproteobacteria</taxon>
        <taxon>Burkholderiales</taxon>
        <taxon>Alcaligenaceae</taxon>
        <taxon>Neopusillimonas</taxon>
    </lineage>
</organism>
<protein>
    <submittedName>
        <fullName evidence="5">IS66 family transposase</fullName>
    </submittedName>
</protein>
<proteinExistence type="predicted"/>